<dbReference type="FunFam" id="3.40.50.2000:FF:000108">
    <property type="entry name" value="UDP-glycosyltransferase 83A1"/>
    <property type="match status" value="1"/>
</dbReference>
<evidence type="ECO:0000313" key="5">
    <source>
        <dbReference type="Proteomes" id="UP000238479"/>
    </source>
</evidence>
<dbReference type="InterPro" id="IPR058980">
    <property type="entry name" value="Glyco_transf_N"/>
</dbReference>
<dbReference type="GO" id="GO:0080043">
    <property type="term" value="F:quercetin 3-O-glucosyltransferase activity"/>
    <property type="evidence" value="ECO:0007669"/>
    <property type="project" value="TreeGrafter"/>
</dbReference>
<evidence type="ECO:0000313" key="4">
    <source>
        <dbReference type="EMBL" id="PRQ53396.1"/>
    </source>
</evidence>
<dbReference type="OMA" id="NTHFTHA"/>
<comment type="similarity">
    <text evidence="1">Belongs to the UDP-glycosyltransferase family.</text>
</comment>
<reference evidence="4 5" key="1">
    <citation type="journal article" date="2018" name="Nat. Genet.">
        <title>The Rosa genome provides new insights in the design of modern roses.</title>
        <authorList>
            <person name="Bendahmane M."/>
        </authorList>
    </citation>
    <scope>NUCLEOTIDE SEQUENCE [LARGE SCALE GENOMIC DNA]</scope>
    <source>
        <strain evidence="5">cv. Old Blush</strain>
    </source>
</reference>
<protein>
    <submittedName>
        <fullName evidence="4">Putative 7-deoxyloganetin glucosyltransferase</fullName>
        <ecNumber evidence="4">2.4.1.324</ecNumber>
    </submittedName>
</protein>
<name>A0A2P6S401_ROSCH</name>
<dbReference type="EC" id="2.4.1.324" evidence="4"/>
<dbReference type="Proteomes" id="UP000238479">
    <property type="component" value="Chromosome 2"/>
</dbReference>
<keyword evidence="2 4" id="KW-0808">Transferase</keyword>
<dbReference type="GO" id="GO:0080044">
    <property type="term" value="F:quercetin 7-O-glucosyltransferase activity"/>
    <property type="evidence" value="ECO:0007669"/>
    <property type="project" value="TreeGrafter"/>
</dbReference>
<comment type="caution">
    <text evidence="4">The sequence shown here is derived from an EMBL/GenBank/DDBJ whole genome shotgun (WGS) entry which is preliminary data.</text>
</comment>
<dbReference type="SUPFAM" id="SSF53756">
    <property type="entry name" value="UDP-Glycosyltransferase/glycogen phosphorylase"/>
    <property type="match status" value="1"/>
</dbReference>
<evidence type="ECO:0000256" key="2">
    <source>
        <dbReference type="ARBA" id="ARBA00022679"/>
    </source>
</evidence>
<dbReference type="PANTHER" id="PTHR11926:SF1412">
    <property type="entry name" value="UDP-GLYCOSYLTRANSFERASE 83A1-LIKE"/>
    <property type="match status" value="1"/>
</dbReference>
<dbReference type="OrthoDB" id="5835829at2759"/>
<dbReference type="AlphaFoldDB" id="A0A2P6S401"/>
<dbReference type="InterPro" id="IPR018247">
    <property type="entry name" value="EF_Hand_1_Ca_BS"/>
</dbReference>
<proteinExistence type="inferred from homology"/>
<evidence type="ECO:0000256" key="1">
    <source>
        <dbReference type="ARBA" id="ARBA00009995"/>
    </source>
</evidence>
<dbReference type="Pfam" id="PF26168">
    <property type="entry name" value="Glyco_transf_N"/>
    <property type="match status" value="1"/>
</dbReference>
<dbReference type="Pfam" id="PF00201">
    <property type="entry name" value="UDPGT"/>
    <property type="match status" value="1"/>
</dbReference>
<sequence>MSKPHIIAIPFPAQGHVMPLMEFSQCLARHGFKVTFVNTEHIHKQIVNAISDESYIRHDHVHLVSIPDGLESQEERNGPRLLSEAIQAVMHQNLEDLIEKLNKEEGAKITCLIADESCGWALEVAQKLKIARVVAFWPAAAATLVLNFCIPKLIHEGIIEYDGTVLKSQMVQLAPKMPMIKSTNFVWACTGNSSTQKILFQFMERTTKNAKLVDWLVCNSTYEMEPTAFALEPQILPIGPLLASSRLGNSAGSLWPTDSTCLNWLDKKPPCSVIYVAFGSTTVFNQTQFQELALALELSNRPFLWVVRPDTSDNIPYPEGYHDRVGSNGLMVSWAPQQNVLAHPSIACFLSHCGWNSTMEGVSNGVPFLCWPYFADQFINESYICDVWEVGLGFDKNESGIITQGEIKNKIEHLLGDKDFKARASKLKEMAMTTVKEGGQSNKILKNLIEWIKS</sequence>
<keyword evidence="4" id="KW-0328">Glycosyltransferase</keyword>
<gene>
    <name evidence="4" type="ORF">RchiOBHm_Chr2g0166041</name>
</gene>
<dbReference type="Gramene" id="PRQ53396">
    <property type="protein sequence ID" value="PRQ53396"/>
    <property type="gene ID" value="RchiOBHm_Chr2g0166041"/>
</dbReference>
<dbReference type="EMBL" id="PDCK01000040">
    <property type="protein sequence ID" value="PRQ53396.1"/>
    <property type="molecule type" value="Genomic_DNA"/>
</dbReference>
<evidence type="ECO:0000259" key="3">
    <source>
        <dbReference type="Pfam" id="PF26168"/>
    </source>
</evidence>
<dbReference type="Gene3D" id="3.40.50.2000">
    <property type="entry name" value="Glycogen Phosphorylase B"/>
    <property type="match status" value="2"/>
</dbReference>
<dbReference type="PROSITE" id="PS00018">
    <property type="entry name" value="EF_HAND_1"/>
    <property type="match status" value="1"/>
</dbReference>
<accession>A0A2P6S401</accession>
<feature type="domain" description="Glycosyltransferase N-terminal" evidence="3">
    <location>
        <begin position="6"/>
        <end position="146"/>
    </location>
</feature>
<organism evidence="4 5">
    <name type="scientific">Rosa chinensis</name>
    <name type="common">China rose</name>
    <dbReference type="NCBI Taxonomy" id="74649"/>
    <lineage>
        <taxon>Eukaryota</taxon>
        <taxon>Viridiplantae</taxon>
        <taxon>Streptophyta</taxon>
        <taxon>Embryophyta</taxon>
        <taxon>Tracheophyta</taxon>
        <taxon>Spermatophyta</taxon>
        <taxon>Magnoliopsida</taxon>
        <taxon>eudicotyledons</taxon>
        <taxon>Gunneridae</taxon>
        <taxon>Pentapetalae</taxon>
        <taxon>rosids</taxon>
        <taxon>fabids</taxon>
        <taxon>Rosales</taxon>
        <taxon>Rosaceae</taxon>
        <taxon>Rosoideae</taxon>
        <taxon>Rosoideae incertae sedis</taxon>
        <taxon>Rosa</taxon>
    </lineage>
</organism>
<dbReference type="FunFam" id="3.40.50.2000:FF:000061">
    <property type="entry name" value="UDP-glycosyltransferase 83A1"/>
    <property type="match status" value="1"/>
</dbReference>
<dbReference type="CDD" id="cd03784">
    <property type="entry name" value="GT1_Gtf-like"/>
    <property type="match status" value="1"/>
</dbReference>
<dbReference type="PANTHER" id="PTHR11926">
    <property type="entry name" value="GLUCOSYL/GLUCURONOSYL TRANSFERASES"/>
    <property type="match status" value="1"/>
</dbReference>
<dbReference type="InterPro" id="IPR002213">
    <property type="entry name" value="UDP_glucos_trans"/>
</dbReference>
<keyword evidence="5" id="KW-1185">Reference proteome</keyword>